<dbReference type="Gene3D" id="3.40.630.40">
    <property type="entry name" value="Zn-dependent exopeptidases"/>
    <property type="match status" value="1"/>
</dbReference>
<dbReference type="Pfam" id="PF01520">
    <property type="entry name" value="Amidase_3"/>
    <property type="match status" value="1"/>
</dbReference>
<feature type="domain" description="MurNAc-LAA" evidence="4">
    <location>
        <begin position="180"/>
        <end position="292"/>
    </location>
</feature>
<dbReference type="KEGG" id="cdc:CD196_2602"/>
<reference evidence="5 6" key="1">
    <citation type="journal article" date="2009" name="Genome Biol.">
        <title>Comparative genome and phenotypic analysis of Clostridium difficile 027 strains provides insight into the evolution of a hypervirulent bacterium.</title>
        <authorList>
            <person name="Stabler R.A."/>
            <person name="He M."/>
            <person name="Dawson L."/>
            <person name="Martin M."/>
            <person name="Valiente E."/>
            <person name="Corton C."/>
            <person name="Lawley T.D."/>
            <person name="Sebaihia M."/>
            <person name="Quail M.A."/>
            <person name="Rose G."/>
            <person name="Gerding D.N."/>
            <person name="Gibert M."/>
            <person name="Popoff M.R."/>
            <person name="Parkhill J."/>
            <person name="Dougan G."/>
            <person name="Wren B.W."/>
        </authorList>
    </citation>
    <scope>NUCLEOTIDE SEQUENCE [LARGE SCALE GENOMIC DNA]</scope>
    <source>
        <strain evidence="5 6">CD196</strain>
    </source>
</reference>
<dbReference type="EMBL" id="FN538970">
    <property type="protein sequence ID" value="CBA64990.1"/>
    <property type="molecule type" value="Genomic_DNA"/>
</dbReference>
<dbReference type="PANTHER" id="PTHR30404">
    <property type="entry name" value="N-ACETYLMURAMOYL-L-ALANINE AMIDASE"/>
    <property type="match status" value="1"/>
</dbReference>
<keyword evidence="3" id="KW-1133">Transmembrane helix</keyword>
<evidence type="ECO:0000256" key="2">
    <source>
        <dbReference type="SAM" id="MobiDB-lite"/>
    </source>
</evidence>
<evidence type="ECO:0000259" key="4">
    <source>
        <dbReference type="SMART" id="SM00646"/>
    </source>
</evidence>
<dbReference type="HOGENOM" id="CLU_014322_7_3_9"/>
<dbReference type="GO" id="GO:0030288">
    <property type="term" value="C:outer membrane-bounded periplasmic space"/>
    <property type="evidence" value="ECO:0007669"/>
    <property type="project" value="TreeGrafter"/>
</dbReference>
<feature type="transmembrane region" description="Helical" evidence="3">
    <location>
        <begin position="59"/>
        <end position="84"/>
    </location>
</feature>
<keyword evidence="1" id="KW-0378">Hydrolase</keyword>
<dbReference type="Proteomes" id="UP000002068">
    <property type="component" value="Chromosome"/>
</dbReference>
<dbReference type="GO" id="GO:0009253">
    <property type="term" value="P:peptidoglycan catabolic process"/>
    <property type="evidence" value="ECO:0007669"/>
    <property type="project" value="InterPro"/>
</dbReference>
<keyword evidence="3" id="KW-0472">Membrane</keyword>
<organism evidence="5 6">
    <name type="scientific">Clostridioides difficile (strain CD196)</name>
    <name type="common">Peptoclostridium difficile</name>
    <dbReference type="NCBI Taxonomy" id="645462"/>
    <lineage>
        <taxon>Bacteria</taxon>
        <taxon>Bacillati</taxon>
        <taxon>Bacillota</taxon>
        <taxon>Clostridia</taxon>
        <taxon>Peptostreptococcales</taxon>
        <taxon>Peptostreptococcaceae</taxon>
        <taxon>Clostridioides</taxon>
    </lineage>
</organism>
<dbReference type="InterPro" id="IPR050695">
    <property type="entry name" value="N-acetylmuramoyl_amidase_3"/>
</dbReference>
<accession>A0A0H3N9Z2</accession>
<feature type="compositionally biased region" description="Basic residues" evidence="2">
    <location>
        <begin position="39"/>
        <end position="52"/>
    </location>
</feature>
<feature type="region of interest" description="Disordered" evidence="2">
    <location>
        <begin position="26"/>
        <end position="52"/>
    </location>
</feature>
<dbReference type="AlphaFoldDB" id="A0A0H3N9Z2"/>
<name>A0A0H3N9Z2_CLODC</name>
<dbReference type="InterPro" id="IPR002508">
    <property type="entry name" value="MurNAc-LAA_cat"/>
</dbReference>
<evidence type="ECO:0000313" key="6">
    <source>
        <dbReference type="Proteomes" id="UP000002068"/>
    </source>
</evidence>
<gene>
    <name evidence="5" type="ordered locus">CD196_2602</name>
</gene>
<proteinExistence type="predicted"/>
<sequence length="301" mass="33814">MKKKLLDGKITLIICKSVKIYTKKGEEMSKGNNNNNSRNKSKKTSHLNRKKRKLNKKKLAVLICFTVLFLFIAFKATQGVVALVKSMDKSNKTSQQQKVNSEQFDLGNEEENKKKKYTVFIDPGHGGNDKGTESKTSNRYEKDLNLQIAKKLANKLSKQKDIQVVVSRTDDTYISLKDRAILANNSSADVLVSIHLNAEKNGNTATGIETWYRNKATDGSKELAQTVQSTIVSYVKVRDRGIVENNFEVLRESNMPAILIECGFLTTPSEEQKIINEKYQDQLAEGIVQGVLSYLDSKGNK</sequence>
<dbReference type="GO" id="GO:0008745">
    <property type="term" value="F:N-acetylmuramoyl-L-alanine amidase activity"/>
    <property type="evidence" value="ECO:0007669"/>
    <property type="project" value="InterPro"/>
</dbReference>
<dbReference type="PANTHER" id="PTHR30404:SF0">
    <property type="entry name" value="N-ACETYLMURAMOYL-L-ALANINE AMIDASE AMIC"/>
    <property type="match status" value="1"/>
</dbReference>
<keyword evidence="3" id="KW-0812">Transmembrane</keyword>
<evidence type="ECO:0000256" key="1">
    <source>
        <dbReference type="ARBA" id="ARBA00022801"/>
    </source>
</evidence>
<dbReference type="SMART" id="SM00646">
    <property type="entry name" value="Ami_3"/>
    <property type="match status" value="1"/>
</dbReference>
<dbReference type="SUPFAM" id="SSF53187">
    <property type="entry name" value="Zn-dependent exopeptidases"/>
    <property type="match status" value="1"/>
</dbReference>
<evidence type="ECO:0000256" key="3">
    <source>
        <dbReference type="SAM" id="Phobius"/>
    </source>
</evidence>
<protein>
    <submittedName>
        <fullName evidence="5">N-acetylmuramoyl-L-alanine amidase</fullName>
    </submittedName>
</protein>
<dbReference type="CDD" id="cd02696">
    <property type="entry name" value="MurNAc-LAA"/>
    <property type="match status" value="1"/>
</dbReference>
<evidence type="ECO:0000313" key="5">
    <source>
        <dbReference type="EMBL" id="CBA64990.1"/>
    </source>
</evidence>